<sequence>PVIADQLGVNRKAKALPNEGPLYLLVGKCYAAMLFR</sequence>
<dbReference type="EMBL" id="AVQL01000215">
    <property type="protein sequence ID" value="KEQ01952.1"/>
    <property type="molecule type" value="Genomic_DNA"/>
</dbReference>
<dbReference type="AlphaFoldDB" id="A0A074VDT8"/>
<name>A0A074VDT8_9NEIS</name>
<protein>
    <submittedName>
        <fullName evidence="1">Uncharacterized protein</fullName>
    </submittedName>
</protein>
<gene>
    <name evidence="1" type="ORF">SASC598J21_002680</name>
</gene>
<feature type="non-terminal residue" evidence="1">
    <location>
        <position position="1"/>
    </location>
</feature>
<accession>A0A074VDT8</accession>
<comment type="caution">
    <text evidence="1">The sequence shown here is derived from an EMBL/GenBank/DDBJ whole genome shotgun (WGS) entry which is preliminary data.</text>
</comment>
<reference evidence="1 2" key="1">
    <citation type="journal article" date="2014" name="PLoS Genet.">
        <title>Hidden diversity in honey bee gut symbionts detected by single-cell genomics.</title>
        <authorList>
            <person name="Engel P."/>
            <person name="Stepanauskas R."/>
            <person name="Moran N."/>
        </authorList>
    </citation>
    <scope>NUCLEOTIDE SEQUENCE [LARGE SCALE GENOMIC DNA]</scope>
    <source>
        <strain evidence="1 2">SCGC AB-598-J21</strain>
    </source>
</reference>
<evidence type="ECO:0000313" key="2">
    <source>
        <dbReference type="Proteomes" id="UP000027644"/>
    </source>
</evidence>
<organism evidence="1 2">
    <name type="scientific">Snodgrassella alvi SCGC AB-598-J21</name>
    <dbReference type="NCBI Taxonomy" id="1385367"/>
    <lineage>
        <taxon>Bacteria</taxon>
        <taxon>Pseudomonadati</taxon>
        <taxon>Pseudomonadota</taxon>
        <taxon>Betaproteobacteria</taxon>
        <taxon>Neisseriales</taxon>
        <taxon>Neisseriaceae</taxon>
        <taxon>Snodgrassella</taxon>
    </lineage>
</organism>
<proteinExistence type="predicted"/>
<evidence type="ECO:0000313" key="1">
    <source>
        <dbReference type="EMBL" id="KEQ01952.1"/>
    </source>
</evidence>
<dbReference type="Proteomes" id="UP000027644">
    <property type="component" value="Unassembled WGS sequence"/>
</dbReference>